<keyword evidence="1" id="KW-1133">Transmembrane helix</keyword>
<evidence type="ECO:0000256" key="1">
    <source>
        <dbReference type="SAM" id="Phobius"/>
    </source>
</evidence>
<name>A0A136JF37_9PEZI</name>
<proteinExistence type="predicted"/>
<sequence length="126" mass="13011">MICPITTTSYLLGTTFIGLGALGLASPAQAQLTFGVRPSPAASSSGNPETQAFIYSKAGRDLVVGALLVLFQYRRNKAAVTAVMGLAAFAGFIDGLACYKFAPSDLRPKAWGHYIGSAAILAVAVV</sequence>
<keyword evidence="1" id="KW-0472">Membrane</keyword>
<dbReference type="Proteomes" id="UP000070501">
    <property type="component" value="Unassembled WGS sequence"/>
</dbReference>
<evidence type="ECO:0000313" key="2">
    <source>
        <dbReference type="EMBL" id="KXJ95759.1"/>
    </source>
</evidence>
<protein>
    <recommendedName>
        <fullName evidence="4">DUF4267 domain-containing protein</fullName>
    </recommendedName>
</protein>
<dbReference type="Pfam" id="PF14087">
    <property type="entry name" value="DUF4267"/>
    <property type="match status" value="1"/>
</dbReference>
<accession>A0A136JF37</accession>
<dbReference type="InterPro" id="IPR025363">
    <property type="entry name" value="DUF4267"/>
</dbReference>
<evidence type="ECO:0000313" key="3">
    <source>
        <dbReference type="Proteomes" id="UP000070501"/>
    </source>
</evidence>
<dbReference type="AlphaFoldDB" id="A0A136JF37"/>
<evidence type="ECO:0008006" key="4">
    <source>
        <dbReference type="Google" id="ProtNLM"/>
    </source>
</evidence>
<feature type="transmembrane region" description="Helical" evidence="1">
    <location>
        <begin position="78"/>
        <end position="102"/>
    </location>
</feature>
<reference evidence="3" key="1">
    <citation type="submission" date="2016-02" db="EMBL/GenBank/DDBJ databases">
        <title>Draft genome sequence of Microdochium bolleyi, a fungal endophyte of beachgrass.</title>
        <authorList>
            <consortium name="DOE Joint Genome Institute"/>
            <person name="David A.S."/>
            <person name="May G."/>
            <person name="Haridas S."/>
            <person name="Lim J."/>
            <person name="Wang M."/>
            <person name="Labutti K."/>
            <person name="Lipzen A."/>
            <person name="Barry K."/>
            <person name="Grigoriev I.V."/>
        </authorList>
    </citation>
    <scope>NUCLEOTIDE SEQUENCE [LARGE SCALE GENOMIC DNA]</scope>
    <source>
        <strain evidence="3">J235TASD1</strain>
    </source>
</reference>
<feature type="non-terminal residue" evidence="2">
    <location>
        <position position="126"/>
    </location>
</feature>
<keyword evidence="1" id="KW-0812">Transmembrane</keyword>
<dbReference type="EMBL" id="KQ964246">
    <property type="protein sequence ID" value="KXJ95759.1"/>
    <property type="molecule type" value="Genomic_DNA"/>
</dbReference>
<dbReference type="InParanoid" id="A0A136JF37"/>
<dbReference type="OrthoDB" id="4712730at2759"/>
<organism evidence="2 3">
    <name type="scientific">Microdochium bolleyi</name>
    <dbReference type="NCBI Taxonomy" id="196109"/>
    <lineage>
        <taxon>Eukaryota</taxon>
        <taxon>Fungi</taxon>
        <taxon>Dikarya</taxon>
        <taxon>Ascomycota</taxon>
        <taxon>Pezizomycotina</taxon>
        <taxon>Sordariomycetes</taxon>
        <taxon>Xylariomycetidae</taxon>
        <taxon>Xylariales</taxon>
        <taxon>Microdochiaceae</taxon>
        <taxon>Microdochium</taxon>
    </lineage>
</organism>
<gene>
    <name evidence="2" type="ORF">Micbo1qcDRAFT_157821</name>
</gene>
<keyword evidence="3" id="KW-1185">Reference proteome</keyword>